<evidence type="ECO:0000313" key="2">
    <source>
        <dbReference type="EMBL" id="HIS64780.1"/>
    </source>
</evidence>
<gene>
    <name evidence="2" type="ORF">IAA83_05345</name>
</gene>
<dbReference type="EMBL" id="DVJJ01000080">
    <property type="protein sequence ID" value="HIS64780.1"/>
    <property type="molecule type" value="Genomic_DNA"/>
</dbReference>
<protein>
    <submittedName>
        <fullName evidence="2">Phage tail protein</fullName>
    </submittedName>
</protein>
<evidence type="ECO:0000313" key="3">
    <source>
        <dbReference type="Proteomes" id="UP000886741"/>
    </source>
</evidence>
<sequence>MSKLPELTLTKAGAAMLAKTPIGSEIPVTKWRIGTGKLPDGEDPRDRTQLVNPVRELPISSVKNDGNQCLIKGQLVNTEMAAFTWRETGLYATDPDDGEILYAYGYEADGAEIPAGAAQLREIEFGVELVFDNAANVTAVISKTLVFATLADVEKIQTAAVEMAVNQIANQIISGSVSTALITDNSAELTTDDGVQMDAVRFFQEV</sequence>
<name>A0A9D1JSY6_9FIRM</name>
<organism evidence="2 3">
    <name type="scientific">Candidatus Avoscillospira avistercoris</name>
    <dbReference type="NCBI Taxonomy" id="2840707"/>
    <lineage>
        <taxon>Bacteria</taxon>
        <taxon>Bacillati</taxon>
        <taxon>Bacillota</taxon>
        <taxon>Clostridia</taxon>
        <taxon>Eubacteriales</taxon>
        <taxon>Oscillospiraceae</taxon>
        <taxon>Oscillospiraceae incertae sedis</taxon>
        <taxon>Candidatus Avoscillospira</taxon>
    </lineage>
</organism>
<dbReference type="Proteomes" id="UP000886741">
    <property type="component" value="Unassembled WGS sequence"/>
</dbReference>
<dbReference type="InterPro" id="IPR022225">
    <property type="entry name" value="Phage_tail_fibre_N"/>
</dbReference>
<dbReference type="AlphaFoldDB" id="A0A9D1JSY6"/>
<comment type="caution">
    <text evidence="2">The sequence shown here is derived from an EMBL/GenBank/DDBJ whole genome shotgun (WGS) entry which is preliminary data.</text>
</comment>
<evidence type="ECO:0000259" key="1">
    <source>
        <dbReference type="Pfam" id="PF12571"/>
    </source>
</evidence>
<accession>A0A9D1JSY6</accession>
<reference evidence="2" key="1">
    <citation type="submission" date="2020-10" db="EMBL/GenBank/DDBJ databases">
        <authorList>
            <person name="Gilroy R."/>
        </authorList>
    </citation>
    <scope>NUCLEOTIDE SEQUENCE</scope>
    <source>
        <strain evidence="2">ChiBcec16-1751</strain>
    </source>
</reference>
<dbReference type="Pfam" id="PF12571">
    <property type="entry name" value="Phage_tail_fib"/>
    <property type="match status" value="1"/>
</dbReference>
<reference evidence="2" key="2">
    <citation type="journal article" date="2021" name="PeerJ">
        <title>Extensive microbial diversity within the chicken gut microbiome revealed by metagenomics and culture.</title>
        <authorList>
            <person name="Gilroy R."/>
            <person name="Ravi A."/>
            <person name="Getino M."/>
            <person name="Pursley I."/>
            <person name="Horton D.L."/>
            <person name="Alikhan N.F."/>
            <person name="Baker D."/>
            <person name="Gharbi K."/>
            <person name="Hall N."/>
            <person name="Watson M."/>
            <person name="Adriaenssens E.M."/>
            <person name="Foster-Nyarko E."/>
            <person name="Jarju S."/>
            <person name="Secka A."/>
            <person name="Antonio M."/>
            <person name="Oren A."/>
            <person name="Chaudhuri R.R."/>
            <person name="La Ragione R."/>
            <person name="Hildebrand F."/>
            <person name="Pallen M.J."/>
        </authorList>
    </citation>
    <scope>NUCLEOTIDE SEQUENCE</scope>
    <source>
        <strain evidence="2">ChiBcec16-1751</strain>
    </source>
</reference>
<proteinExistence type="predicted"/>
<feature type="domain" description="Phage tail fibre protein N-terminal" evidence="1">
    <location>
        <begin position="8"/>
        <end position="150"/>
    </location>
</feature>